<proteinExistence type="predicted"/>
<dbReference type="EMBL" id="GBEZ01007053">
    <property type="protein sequence ID" value="JAC78378.1"/>
    <property type="molecule type" value="Transcribed_RNA"/>
</dbReference>
<dbReference type="AlphaFoldDB" id="A0A061S2A3"/>
<reference evidence="2" key="1">
    <citation type="submission" date="2014-05" db="EMBL/GenBank/DDBJ databases">
        <title>The transcriptome of the halophilic microalga Tetraselmis sp. GSL018 isolated from the Great Salt Lake, Utah.</title>
        <authorList>
            <person name="Jinkerson R.E."/>
            <person name="D'Adamo S."/>
            <person name="Posewitz M.C."/>
        </authorList>
    </citation>
    <scope>NUCLEOTIDE SEQUENCE</scope>
    <source>
        <strain evidence="2">GSL018</strain>
    </source>
</reference>
<evidence type="ECO:0000256" key="1">
    <source>
        <dbReference type="SAM" id="MobiDB-lite"/>
    </source>
</evidence>
<feature type="region of interest" description="Disordered" evidence="1">
    <location>
        <begin position="54"/>
        <end position="77"/>
    </location>
</feature>
<accession>A0A061S2A3</accession>
<sequence length="77" mass="8863">MAPRKDSFACDDNSWATLQIRNWSSPHPPPLHEKNTTIARLVLEADSRTTVQAQRQQMCSHTRKSQPLDEQPTHQEI</sequence>
<evidence type="ECO:0000313" key="2">
    <source>
        <dbReference type="EMBL" id="JAC78378.1"/>
    </source>
</evidence>
<name>A0A061S2A3_9CHLO</name>
<protein>
    <submittedName>
        <fullName evidence="2">Uncharacterized protein</fullName>
    </submittedName>
</protein>
<gene>
    <name evidence="2" type="ORF">TSPGSL018_15271</name>
</gene>
<organism evidence="2">
    <name type="scientific">Tetraselmis sp. GSL018</name>
    <dbReference type="NCBI Taxonomy" id="582737"/>
    <lineage>
        <taxon>Eukaryota</taxon>
        <taxon>Viridiplantae</taxon>
        <taxon>Chlorophyta</taxon>
        <taxon>core chlorophytes</taxon>
        <taxon>Chlorodendrophyceae</taxon>
        <taxon>Chlorodendrales</taxon>
        <taxon>Chlorodendraceae</taxon>
        <taxon>Tetraselmis</taxon>
    </lineage>
</organism>